<dbReference type="InterPro" id="IPR009225">
    <property type="entry name" value="Phage_head_completion_GpL"/>
</dbReference>
<dbReference type="RefSeq" id="WP_369460485.1">
    <property type="nucleotide sequence ID" value="NZ_JBGBDC010000006.1"/>
</dbReference>
<organism evidence="1 2">
    <name type="scientific">Comamonas sediminis</name>
    <dbReference type="NCBI Taxonomy" id="1783360"/>
    <lineage>
        <taxon>Bacteria</taxon>
        <taxon>Pseudomonadati</taxon>
        <taxon>Pseudomonadota</taxon>
        <taxon>Betaproteobacteria</taxon>
        <taxon>Burkholderiales</taxon>
        <taxon>Comamonadaceae</taxon>
        <taxon>Comamonas</taxon>
    </lineage>
</organism>
<name>A0ABV4B4S3_9BURK</name>
<evidence type="ECO:0000313" key="2">
    <source>
        <dbReference type="Proteomes" id="UP001562178"/>
    </source>
</evidence>
<comment type="caution">
    <text evidence="1">The sequence shown here is derived from an EMBL/GenBank/DDBJ whole genome shotgun (WGS) entry which is preliminary data.</text>
</comment>
<dbReference type="Proteomes" id="UP001562178">
    <property type="component" value="Unassembled WGS sequence"/>
</dbReference>
<reference evidence="1 2" key="1">
    <citation type="journal article" date="2016" name="Int. J. Syst. Evol. Microbiol.">
        <title>Description of Comamonas sediminis sp. nov., isolated from lagoon sediments.</title>
        <authorList>
            <person name="Subhash Y."/>
            <person name="Bang J.J."/>
            <person name="You T.H."/>
            <person name="Lee S.S."/>
        </authorList>
    </citation>
    <scope>NUCLEOTIDE SEQUENCE [LARGE SCALE GENOMIC DNA]</scope>
    <source>
        <strain evidence="1 2">JCM 31169</strain>
    </source>
</reference>
<sequence length="162" mass="18356">MLVAQHHTANPPDIPDAAPVANDGWFPAIDLEQIKREWRFDSTVSDERLRREVLDAMVEINERLSDWQGAQRALGFASLAEVPATRVDGEPAKLRHYRRAVAATVLAKVAAEYRDVSTMPDGAGKEARVKAALMVRIDDFWRDVRWALADLQERRRTIVELI</sequence>
<accession>A0ABV4B4S3</accession>
<keyword evidence="2" id="KW-1185">Reference proteome</keyword>
<dbReference type="Pfam" id="PF05926">
    <property type="entry name" value="Phage_GPL"/>
    <property type="match status" value="1"/>
</dbReference>
<proteinExistence type="predicted"/>
<dbReference type="EMBL" id="JBGBDC010000006">
    <property type="protein sequence ID" value="MEY2252454.1"/>
    <property type="molecule type" value="Genomic_DNA"/>
</dbReference>
<evidence type="ECO:0000313" key="1">
    <source>
        <dbReference type="EMBL" id="MEY2252454.1"/>
    </source>
</evidence>
<gene>
    <name evidence="1" type="ORF">AB7A72_15660</name>
</gene>
<protein>
    <submittedName>
        <fullName evidence="1">Head completion/stabilization protein</fullName>
    </submittedName>
</protein>